<dbReference type="PANTHER" id="PTHR23140">
    <property type="entry name" value="RNA PROCESSING PROTEIN LD23810P"/>
    <property type="match status" value="1"/>
</dbReference>
<dbReference type="Gene3D" id="1.25.40.90">
    <property type="match status" value="1"/>
</dbReference>
<dbReference type="Pfam" id="PF00076">
    <property type="entry name" value="RRM_1"/>
    <property type="match status" value="1"/>
</dbReference>
<feature type="region of interest" description="Disordered" evidence="3">
    <location>
        <begin position="917"/>
        <end position="1037"/>
    </location>
</feature>
<comment type="caution">
    <text evidence="7">The sequence shown here is derived from an EMBL/GenBank/DDBJ whole genome shotgun (WGS) entry which is preliminary data.</text>
</comment>
<dbReference type="InterPro" id="IPR000504">
    <property type="entry name" value="RRM_dom"/>
</dbReference>
<dbReference type="SUPFAM" id="SSF48464">
    <property type="entry name" value="ENTH/VHS domain"/>
    <property type="match status" value="1"/>
</dbReference>
<dbReference type="SMART" id="SM01115">
    <property type="entry name" value="cwf21"/>
    <property type="match status" value="1"/>
</dbReference>
<dbReference type="PANTHER" id="PTHR23140:SF0">
    <property type="entry name" value="U2 SNRNP-ASSOCIATED SURP MOTIF-CONTAINING PROTEIN"/>
    <property type="match status" value="1"/>
</dbReference>
<feature type="domain" description="CID" evidence="6">
    <location>
        <begin position="534"/>
        <end position="679"/>
    </location>
</feature>
<feature type="region of interest" description="Disordered" evidence="3">
    <location>
        <begin position="888"/>
        <end position="907"/>
    </location>
</feature>
<dbReference type="InterPro" id="IPR035967">
    <property type="entry name" value="SWAP/Surp_sf"/>
</dbReference>
<dbReference type="InterPro" id="IPR008942">
    <property type="entry name" value="ENTH_VHS"/>
</dbReference>
<dbReference type="GO" id="GO:0005634">
    <property type="term" value="C:nucleus"/>
    <property type="evidence" value="ECO:0007669"/>
    <property type="project" value="UniProtKB-ARBA"/>
</dbReference>
<dbReference type="Gene3D" id="6.10.140.420">
    <property type="match status" value="1"/>
</dbReference>
<dbReference type="InterPro" id="IPR012677">
    <property type="entry name" value="Nucleotide-bd_a/b_plait_sf"/>
</dbReference>
<feature type="compositionally biased region" description="Low complexity" evidence="3">
    <location>
        <begin position="857"/>
        <end position="869"/>
    </location>
</feature>
<dbReference type="InterPro" id="IPR051485">
    <property type="entry name" value="SR-CTD_assoc_factor"/>
</dbReference>
<dbReference type="Gene3D" id="1.10.10.790">
    <property type="entry name" value="Surp module"/>
    <property type="match status" value="1"/>
</dbReference>
<name>A0ABD2KGH6_HETSC</name>
<dbReference type="GO" id="GO:0003723">
    <property type="term" value="F:RNA binding"/>
    <property type="evidence" value="ECO:0007669"/>
    <property type="project" value="UniProtKB-UniRule"/>
</dbReference>
<dbReference type="Pfam" id="PF01805">
    <property type="entry name" value="Surp"/>
    <property type="match status" value="1"/>
</dbReference>
<dbReference type="AlphaFoldDB" id="A0ABD2KGH6"/>
<dbReference type="InterPro" id="IPR006569">
    <property type="entry name" value="CID_dom"/>
</dbReference>
<feature type="region of interest" description="Disordered" evidence="3">
    <location>
        <begin position="687"/>
        <end position="717"/>
    </location>
</feature>
<feature type="region of interest" description="Disordered" evidence="3">
    <location>
        <begin position="484"/>
        <end position="532"/>
    </location>
</feature>
<dbReference type="InterPro" id="IPR047488">
    <property type="entry name" value="SR140_cwf21"/>
</dbReference>
<feature type="domain" description="RRM" evidence="4">
    <location>
        <begin position="205"/>
        <end position="287"/>
    </location>
</feature>
<evidence type="ECO:0000256" key="2">
    <source>
        <dbReference type="PROSITE-ProRule" id="PRU00176"/>
    </source>
</evidence>
<organism evidence="7 8">
    <name type="scientific">Heterodera schachtii</name>
    <name type="common">Sugarbeet cyst nematode worm</name>
    <name type="synonym">Tylenchus schachtii</name>
    <dbReference type="NCBI Taxonomy" id="97005"/>
    <lineage>
        <taxon>Eukaryota</taxon>
        <taxon>Metazoa</taxon>
        <taxon>Ecdysozoa</taxon>
        <taxon>Nematoda</taxon>
        <taxon>Chromadorea</taxon>
        <taxon>Rhabditida</taxon>
        <taxon>Tylenchina</taxon>
        <taxon>Tylenchomorpha</taxon>
        <taxon>Tylenchoidea</taxon>
        <taxon>Heteroderidae</taxon>
        <taxon>Heteroderinae</taxon>
        <taxon>Heterodera</taxon>
    </lineage>
</organism>
<dbReference type="SMART" id="SM00582">
    <property type="entry name" value="RPR"/>
    <property type="match status" value="1"/>
</dbReference>
<dbReference type="InterPro" id="IPR000061">
    <property type="entry name" value="Surp"/>
</dbReference>
<dbReference type="Proteomes" id="UP001620645">
    <property type="component" value="Unassembled WGS sequence"/>
</dbReference>
<accession>A0ABD2KGH6</accession>
<evidence type="ECO:0000256" key="1">
    <source>
        <dbReference type="ARBA" id="ARBA00022884"/>
    </source>
</evidence>
<dbReference type="Gene3D" id="3.30.70.330">
    <property type="match status" value="1"/>
</dbReference>
<evidence type="ECO:0000313" key="8">
    <source>
        <dbReference type="Proteomes" id="UP001620645"/>
    </source>
</evidence>
<gene>
    <name evidence="7" type="ORF">niasHS_003439</name>
</gene>
<evidence type="ECO:0000259" key="4">
    <source>
        <dbReference type="PROSITE" id="PS50102"/>
    </source>
</evidence>
<protein>
    <recommendedName>
        <fullName evidence="9">U2 snRNP-associated SURP motif-containing protein</fullName>
    </recommendedName>
</protein>
<feature type="compositionally biased region" description="Acidic residues" evidence="3">
    <location>
        <begin position="701"/>
        <end position="711"/>
    </location>
</feature>
<reference evidence="7 8" key="1">
    <citation type="submission" date="2024-10" db="EMBL/GenBank/DDBJ databases">
        <authorList>
            <person name="Kim D."/>
        </authorList>
    </citation>
    <scope>NUCLEOTIDE SEQUENCE [LARGE SCALE GENOMIC DNA]</scope>
    <source>
        <strain evidence="7">Taebaek</strain>
    </source>
</reference>
<feature type="compositionally biased region" description="Basic and acidic residues" evidence="3">
    <location>
        <begin position="517"/>
        <end position="532"/>
    </location>
</feature>
<evidence type="ECO:0000256" key="3">
    <source>
        <dbReference type="SAM" id="MobiDB-lite"/>
    </source>
</evidence>
<dbReference type="Pfam" id="PF08312">
    <property type="entry name" value="cwf21"/>
    <property type="match status" value="1"/>
</dbReference>
<dbReference type="SMART" id="SM00360">
    <property type="entry name" value="RRM"/>
    <property type="match status" value="1"/>
</dbReference>
<dbReference type="EMBL" id="JBICCN010000026">
    <property type="protein sequence ID" value="KAL3102030.1"/>
    <property type="molecule type" value="Genomic_DNA"/>
</dbReference>
<feature type="domain" description="SURP motif" evidence="5">
    <location>
        <begin position="378"/>
        <end position="421"/>
    </location>
</feature>
<sequence>MLSTMDPKLKRKREKEEKERLEEAFEEFRETFEETSGTKKIVKTFIRGDVVNASKSVSSSSVVYKPSPINLKTLSKPPPLEAAKKIAEETAKKIMMEAADKNSQKPDPLILQTPVPDATVPSIGKPPKLGIKKVVEKPRLSNLEMFKEELKQMQAMRDERKGLRQHLKERLNMPEEELDRIAPSLDQPYGPSISDPYGEDDPNTTNLYVCNLPADAKLEDFFDTFGTFGPLASARILYPRPEDERRYRETLSGFVAFMSRTDAERSKCAMHQETIRNCELRVSWARPVNMPPLPFFVPLPLRELAMPDPPSGLPFNARPLTEELRSFLQNYGDLPKLGVPLTEEEGERDTQMLEDYKKMIENATVRVVIPTERPLLALIHRVVEFLVRSGPLFEAILMARERQNPMYRFLFDNHHPTHVYYRWRLYTILQGDDRQKWRLEKFKMFEGGSWWQPPPHSLFEQGMPPQLYDTAYVPKRRRDKPYEKRVIAPRRLSRRRSDGPSSEEEENRRVDRRRSRMEREREREQKRKEMRGVLGDTDRDQLEEILRNLSPEKNAIGDAMVWCLDHAECSKEITQCIFESLCIKETPLHKKIARIYLISDILANCAARIKDAFYFRQHFGEYLLKIFVELNETLEGIESRLKAEQFRQRVMLCFRNWEDNAVYPTDLLIQCQNVFLGLVKHGEEEVVETSSIDGEPLASEGGDEMDIDGEPMADTGREDIDGIPMDGAEETAAEEDIDGVPMEEGEAAMSKSEATKVNLESDDRFTVRSWNTVEIEAGTAADTNLAVGGEIDSGSDVKSKWESIDLHSRWERHEGVAREFVQQQQREDEDGENSPRRKRHRLSRLSPDDEHSKPNGATAADSVTSSAVSTDDEDRRRILREIEVKVMKLQDQLETEGEMPSSEINAELAKYRQRLMAKLDEKTTKTKGERKKATEQKENGGKGREKERRHESEKDRDHDRGREGGTKRRDSLNSQSRREKDRDSSREKRREKERHRERERSTERERNRDRERRREREREEAGRKSARSRSPAERRRR</sequence>
<dbReference type="PROSITE" id="PS50102">
    <property type="entry name" value="RRM"/>
    <property type="match status" value="1"/>
</dbReference>
<dbReference type="SMART" id="SM00648">
    <property type="entry name" value="SWAP"/>
    <property type="match status" value="1"/>
</dbReference>
<dbReference type="InterPro" id="IPR013170">
    <property type="entry name" value="mRNA_splic_Cwf21_dom"/>
</dbReference>
<evidence type="ECO:0000259" key="5">
    <source>
        <dbReference type="PROSITE" id="PS50128"/>
    </source>
</evidence>
<feature type="region of interest" description="Disordered" evidence="3">
    <location>
        <begin position="1"/>
        <end position="21"/>
    </location>
</feature>
<feature type="compositionally biased region" description="Basic and acidic residues" evidence="3">
    <location>
        <begin position="917"/>
        <end position="1023"/>
    </location>
</feature>
<dbReference type="SUPFAM" id="SSF109905">
    <property type="entry name" value="Surp module (SWAP domain)"/>
    <property type="match status" value="1"/>
</dbReference>
<dbReference type="InterPro" id="IPR035979">
    <property type="entry name" value="RBD_domain_sf"/>
</dbReference>
<dbReference type="PROSITE" id="PS50128">
    <property type="entry name" value="SURP"/>
    <property type="match status" value="1"/>
</dbReference>
<evidence type="ECO:0008006" key="9">
    <source>
        <dbReference type="Google" id="ProtNLM"/>
    </source>
</evidence>
<feature type="region of interest" description="Disordered" evidence="3">
    <location>
        <begin position="812"/>
        <end position="876"/>
    </location>
</feature>
<dbReference type="SUPFAM" id="SSF54928">
    <property type="entry name" value="RNA-binding domain, RBD"/>
    <property type="match status" value="1"/>
</dbReference>
<dbReference type="PROSITE" id="PS51391">
    <property type="entry name" value="CID"/>
    <property type="match status" value="1"/>
</dbReference>
<evidence type="ECO:0000259" key="6">
    <source>
        <dbReference type="PROSITE" id="PS51391"/>
    </source>
</evidence>
<keyword evidence="8" id="KW-1185">Reference proteome</keyword>
<keyword evidence="1 2" id="KW-0694">RNA-binding</keyword>
<dbReference type="Pfam" id="PF04818">
    <property type="entry name" value="CID"/>
    <property type="match status" value="1"/>
</dbReference>
<proteinExistence type="predicted"/>
<dbReference type="CDD" id="cd21370">
    <property type="entry name" value="cwf21_SR140"/>
    <property type="match status" value="1"/>
</dbReference>
<evidence type="ECO:0000313" key="7">
    <source>
        <dbReference type="EMBL" id="KAL3102030.1"/>
    </source>
</evidence>